<dbReference type="SUPFAM" id="SSF48150">
    <property type="entry name" value="DNA-glycosylase"/>
    <property type="match status" value="1"/>
</dbReference>
<dbReference type="Gene3D" id="1.10.340.30">
    <property type="entry name" value="Hypothetical protein, domain 2"/>
    <property type="match status" value="1"/>
</dbReference>
<dbReference type="Gene3D" id="1.10.1670.10">
    <property type="entry name" value="Helix-hairpin-Helix base-excision DNA repair enzymes (C-terminal)"/>
    <property type="match status" value="1"/>
</dbReference>
<dbReference type="GO" id="GO:0006284">
    <property type="term" value="P:base-excision repair"/>
    <property type="evidence" value="ECO:0007669"/>
    <property type="project" value="InterPro"/>
</dbReference>
<dbReference type="InterPro" id="IPR023170">
    <property type="entry name" value="HhH_base_excis_C"/>
</dbReference>
<name>A0AAW1S7W5_9CHLO</name>
<dbReference type="InterPro" id="IPR003265">
    <property type="entry name" value="HhH-GPD_domain"/>
</dbReference>
<dbReference type="AlphaFoldDB" id="A0AAW1S7W5"/>
<dbReference type="SMART" id="SM00478">
    <property type="entry name" value="ENDO3c"/>
    <property type="match status" value="1"/>
</dbReference>
<evidence type="ECO:0000313" key="4">
    <source>
        <dbReference type="Proteomes" id="UP001485043"/>
    </source>
</evidence>
<dbReference type="Proteomes" id="UP001485043">
    <property type="component" value="Unassembled WGS sequence"/>
</dbReference>
<protein>
    <recommendedName>
        <fullName evidence="2">HhH-GPD domain-containing protein</fullName>
    </recommendedName>
</protein>
<gene>
    <name evidence="3" type="ORF">WJX84_010602</name>
</gene>
<keyword evidence="4" id="KW-1185">Reference proteome</keyword>
<sequence>MARKRKAPDADPKQGSQKQVKQEEGISVKATAKVADSLANNKYTGPFPKHERPTSQECRDARQGLADLHGEPIKADINDEKVKIEGAAATKPAQRTVLDSLARTILSQNTTDTTSNRAFTSLKAAFPTWDDVRTAAPGGVEESIRVGGLAEIKTQRLKAILNTLVEERGEASMEYIRAMNDGEIKEELMRFKGVGKKTVACVLMFCLHRHEFPVDTHVWRIAKRLGWVPAKASRDEAYEHLNMRVPDDIKYDLHVLLVGH</sequence>
<dbReference type="GO" id="GO:0016787">
    <property type="term" value="F:hydrolase activity"/>
    <property type="evidence" value="ECO:0007669"/>
    <property type="project" value="UniProtKB-ARBA"/>
</dbReference>
<feature type="non-terminal residue" evidence="3">
    <location>
        <position position="260"/>
    </location>
</feature>
<feature type="domain" description="HhH-GPD" evidence="2">
    <location>
        <begin position="106"/>
        <end position="260"/>
    </location>
</feature>
<evidence type="ECO:0000313" key="3">
    <source>
        <dbReference type="EMBL" id="KAK9842191.1"/>
    </source>
</evidence>
<comment type="caution">
    <text evidence="3">The sequence shown here is derived from an EMBL/GenBank/DDBJ whole genome shotgun (WGS) entry which is preliminary data.</text>
</comment>
<dbReference type="GO" id="GO:0140097">
    <property type="term" value="F:catalytic activity, acting on DNA"/>
    <property type="evidence" value="ECO:0007669"/>
    <property type="project" value="UniProtKB-ARBA"/>
</dbReference>
<evidence type="ECO:0000259" key="2">
    <source>
        <dbReference type="SMART" id="SM00478"/>
    </source>
</evidence>
<dbReference type="PANTHER" id="PTHR47203:SF1">
    <property type="entry name" value="HYPOTHETICAL BASE EXCISION DNA REPAIR PROTEIN (EUROFUNG)"/>
    <property type="match status" value="1"/>
</dbReference>
<dbReference type="PANTHER" id="PTHR47203">
    <property type="match status" value="1"/>
</dbReference>
<dbReference type="Pfam" id="PF00730">
    <property type="entry name" value="HhH-GPD"/>
    <property type="match status" value="1"/>
</dbReference>
<accession>A0AAW1S7W5</accession>
<evidence type="ECO:0000256" key="1">
    <source>
        <dbReference type="SAM" id="MobiDB-lite"/>
    </source>
</evidence>
<dbReference type="InterPro" id="IPR011257">
    <property type="entry name" value="DNA_glycosylase"/>
</dbReference>
<organism evidence="3 4">
    <name type="scientific">Apatococcus fuscideae</name>
    <dbReference type="NCBI Taxonomy" id="2026836"/>
    <lineage>
        <taxon>Eukaryota</taxon>
        <taxon>Viridiplantae</taxon>
        <taxon>Chlorophyta</taxon>
        <taxon>core chlorophytes</taxon>
        <taxon>Trebouxiophyceae</taxon>
        <taxon>Chlorellales</taxon>
        <taxon>Chlorellaceae</taxon>
        <taxon>Apatococcus</taxon>
    </lineage>
</organism>
<dbReference type="EMBL" id="JALJOV010001726">
    <property type="protein sequence ID" value="KAK9842191.1"/>
    <property type="molecule type" value="Genomic_DNA"/>
</dbReference>
<dbReference type="CDD" id="cd00056">
    <property type="entry name" value="ENDO3c"/>
    <property type="match status" value="1"/>
</dbReference>
<proteinExistence type="predicted"/>
<feature type="region of interest" description="Disordered" evidence="1">
    <location>
        <begin position="1"/>
        <end position="27"/>
    </location>
</feature>
<reference evidence="3 4" key="1">
    <citation type="journal article" date="2024" name="Nat. Commun.">
        <title>Phylogenomics reveals the evolutionary origins of lichenization in chlorophyte algae.</title>
        <authorList>
            <person name="Puginier C."/>
            <person name="Libourel C."/>
            <person name="Otte J."/>
            <person name="Skaloud P."/>
            <person name="Haon M."/>
            <person name="Grisel S."/>
            <person name="Petersen M."/>
            <person name="Berrin J.G."/>
            <person name="Delaux P.M."/>
            <person name="Dal Grande F."/>
            <person name="Keller J."/>
        </authorList>
    </citation>
    <scope>NUCLEOTIDE SEQUENCE [LARGE SCALE GENOMIC DNA]</scope>
    <source>
        <strain evidence="3 4">SAG 2523</strain>
    </source>
</reference>